<evidence type="ECO:0000256" key="1">
    <source>
        <dbReference type="SAM" id="Phobius"/>
    </source>
</evidence>
<dbReference type="Pfam" id="PF10754">
    <property type="entry name" value="DUF2569"/>
    <property type="match status" value="1"/>
</dbReference>
<feature type="transmembrane region" description="Helical" evidence="1">
    <location>
        <begin position="106"/>
        <end position="127"/>
    </location>
</feature>
<keyword evidence="3" id="KW-1185">Reference proteome</keyword>
<dbReference type="EMBL" id="JADOBI010000009">
    <property type="protein sequence ID" value="MBF7981490.1"/>
    <property type="molecule type" value="Genomic_DNA"/>
</dbReference>
<dbReference type="InterPro" id="IPR019690">
    <property type="entry name" value="DUF2569"/>
</dbReference>
<feature type="transmembrane region" description="Helical" evidence="1">
    <location>
        <begin position="139"/>
        <end position="158"/>
    </location>
</feature>
<organism evidence="2 3">
    <name type="scientific">Rahnella laticis</name>
    <dbReference type="NCBI Taxonomy" id="2787622"/>
    <lineage>
        <taxon>Bacteria</taxon>
        <taxon>Pseudomonadati</taxon>
        <taxon>Pseudomonadota</taxon>
        <taxon>Gammaproteobacteria</taxon>
        <taxon>Enterobacterales</taxon>
        <taxon>Yersiniaceae</taxon>
        <taxon>Rahnella</taxon>
    </lineage>
</organism>
<gene>
    <name evidence="2" type="ORF">IV433_18930</name>
</gene>
<proteinExistence type="predicted"/>
<sequence>MDAKICKLCNEPVTHNTKYCNTCENKSLSKINGLLYIPAINVILYPLIIFISLCNPLSLIILPEYTFEFTSEYFGVTFEIIGTILLFALSCYTLKVFFTKKKNAPRFFIIMLMASLAYDVVDIIWVSDLLNIPPETEDIVSLFKSGIFSLVWISYFLLSEKVKKVFVN</sequence>
<evidence type="ECO:0000313" key="3">
    <source>
        <dbReference type="Proteomes" id="UP000636811"/>
    </source>
</evidence>
<keyword evidence="1" id="KW-0472">Membrane</keyword>
<protein>
    <submittedName>
        <fullName evidence="2">DUF2569 domain-containing protein</fullName>
    </submittedName>
</protein>
<evidence type="ECO:0000313" key="2">
    <source>
        <dbReference type="EMBL" id="MBF7981490.1"/>
    </source>
</evidence>
<comment type="caution">
    <text evidence="2">The sequence shown here is derived from an EMBL/GenBank/DDBJ whole genome shotgun (WGS) entry which is preliminary data.</text>
</comment>
<dbReference type="RefSeq" id="WP_195815465.1">
    <property type="nucleotide sequence ID" value="NZ_JADOBI010000009.1"/>
</dbReference>
<keyword evidence="1" id="KW-1133">Transmembrane helix</keyword>
<feature type="transmembrane region" description="Helical" evidence="1">
    <location>
        <begin position="34"/>
        <end position="53"/>
    </location>
</feature>
<accession>A0ABS0E8S1</accession>
<name>A0ABS0E8S1_9GAMM</name>
<dbReference type="Proteomes" id="UP000636811">
    <property type="component" value="Unassembled WGS sequence"/>
</dbReference>
<feature type="transmembrane region" description="Helical" evidence="1">
    <location>
        <begin position="73"/>
        <end position="94"/>
    </location>
</feature>
<keyword evidence="1" id="KW-0812">Transmembrane</keyword>
<reference evidence="2 3" key="1">
    <citation type="submission" date="2020-11" db="EMBL/GenBank/DDBJ databases">
        <title>Taxonomic investigation of Rahnella strains.</title>
        <authorList>
            <person name="Lee S.D."/>
        </authorList>
    </citation>
    <scope>NUCLEOTIDE SEQUENCE [LARGE SCALE GENOMIC DNA]</scope>
    <source>
        <strain evidence="2 3">SAP-17</strain>
    </source>
</reference>